<sequence length="201" mass="22249">MEQLTIDDKGVGYLKLNNFDTGGAAKQAIDNAMQAVHNSCALILDFTELDGGDINTAEHLLSYFFPSEQSFGRLANDNASDYLALMSQPTLESERVKADMPVVLLTSPFMQASGEFFAYQLKQRPQTTLIGRATMGVSTWLESFNLPLGLQIDMPVAHYQDPNGNNWQHIGVTPDIDIALEASLTEAKRMTAQWCVKINSW</sequence>
<dbReference type="Pfam" id="PF03572">
    <property type="entry name" value="Peptidase_S41"/>
    <property type="match status" value="1"/>
</dbReference>
<evidence type="ECO:0000259" key="1">
    <source>
        <dbReference type="SMART" id="SM00245"/>
    </source>
</evidence>
<proteinExistence type="predicted"/>
<feature type="domain" description="Tail specific protease" evidence="1">
    <location>
        <begin position="1"/>
        <end position="179"/>
    </location>
</feature>
<dbReference type="SMART" id="SM00245">
    <property type="entry name" value="TSPc"/>
    <property type="match status" value="1"/>
</dbReference>
<dbReference type="PANTHER" id="PTHR11261:SF3">
    <property type="entry name" value="RETINOL-BINDING PROTEIN 3"/>
    <property type="match status" value="1"/>
</dbReference>
<dbReference type="OrthoDB" id="9758793at2"/>
<dbReference type="InterPro" id="IPR029045">
    <property type="entry name" value="ClpP/crotonase-like_dom_sf"/>
</dbReference>
<dbReference type="SUPFAM" id="SSF52096">
    <property type="entry name" value="ClpP/crotonase"/>
    <property type="match status" value="1"/>
</dbReference>
<evidence type="ECO:0000313" key="3">
    <source>
        <dbReference type="Proteomes" id="UP000256478"/>
    </source>
</evidence>
<reference evidence="2 3" key="1">
    <citation type="submission" date="2018-08" db="EMBL/GenBank/DDBJ databases">
        <title>Thalassotalea euphylliae genome.</title>
        <authorList>
            <person name="Summers S."/>
            <person name="Rice S.A."/>
            <person name="Freckelton M.L."/>
            <person name="Nedved B.T."/>
            <person name="Hadfield M.G."/>
        </authorList>
    </citation>
    <scope>NUCLEOTIDE SEQUENCE [LARGE SCALE GENOMIC DNA]</scope>
    <source>
        <strain evidence="2 3">H1</strain>
    </source>
</reference>
<evidence type="ECO:0000313" key="2">
    <source>
        <dbReference type="EMBL" id="REL25484.1"/>
    </source>
</evidence>
<dbReference type="Proteomes" id="UP000256478">
    <property type="component" value="Unassembled WGS sequence"/>
</dbReference>
<dbReference type="GO" id="GO:0006508">
    <property type="term" value="P:proteolysis"/>
    <property type="evidence" value="ECO:0007669"/>
    <property type="project" value="InterPro"/>
</dbReference>
<protein>
    <recommendedName>
        <fullName evidence="1">Tail specific protease domain-containing protein</fullName>
    </recommendedName>
</protein>
<comment type="caution">
    <text evidence="2">The sequence shown here is derived from an EMBL/GenBank/DDBJ whole genome shotgun (WGS) entry which is preliminary data.</text>
</comment>
<organism evidence="2 3">
    <name type="scientific">Thalassotalea euphylliae</name>
    <dbReference type="NCBI Taxonomy" id="1655234"/>
    <lineage>
        <taxon>Bacteria</taxon>
        <taxon>Pseudomonadati</taxon>
        <taxon>Pseudomonadota</taxon>
        <taxon>Gammaproteobacteria</taxon>
        <taxon>Alteromonadales</taxon>
        <taxon>Colwelliaceae</taxon>
        <taxon>Thalassotalea</taxon>
    </lineage>
</organism>
<dbReference type="GO" id="GO:0008236">
    <property type="term" value="F:serine-type peptidase activity"/>
    <property type="evidence" value="ECO:0007669"/>
    <property type="project" value="InterPro"/>
</dbReference>
<dbReference type="EMBL" id="QUOU01000001">
    <property type="protein sequence ID" value="REL25484.1"/>
    <property type="molecule type" value="Genomic_DNA"/>
</dbReference>
<dbReference type="PANTHER" id="PTHR11261">
    <property type="entry name" value="INTERPHOTORECEPTOR RETINOID-BINDING PROTEIN"/>
    <property type="match status" value="1"/>
</dbReference>
<dbReference type="InterPro" id="IPR005151">
    <property type="entry name" value="Tail-specific_protease"/>
</dbReference>
<gene>
    <name evidence="2" type="ORF">DXX93_02245</name>
</gene>
<accession>A0A3E0TLQ8</accession>
<dbReference type="AlphaFoldDB" id="A0A3E0TLQ8"/>
<name>A0A3E0TLQ8_9GAMM</name>
<dbReference type="Gene3D" id="3.90.226.10">
    <property type="entry name" value="2-enoyl-CoA Hydratase, Chain A, domain 1"/>
    <property type="match status" value="1"/>
</dbReference>